<feature type="transmembrane region" description="Helical" evidence="9">
    <location>
        <begin position="105"/>
        <end position="126"/>
    </location>
</feature>
<dbReference type="Gene3D" id="3.60.110.10">
    <property type="entry name" value="Carbon-nitrogen hydrolase"/>
    <property type="match status" value="1"/>
</dbReference>
<dbReference type="GO" id="GO:0042158">
    <property type="term" value="P:lipoprotein biosynthetic process"/>
    <property type="evidence" value="ECO:0007669"/>
    <property type="project" value="UniProtKB-UniRule"/>
</dbReference>
<dbReference type="AlphaFoldDB" id="F2LUZ8"/>
<dbReference type="PANTHER" id="PTHR38686">
    <property type="entry name" value="APOLIPOPROTEIN N-ACYLTRANSFERASE"/>
    <property type="match status" value="1"/>
</dbReference>
<organism evidence="11 12">
    <name type="scientific">Hippea maritima (strain ATCC 700847 / DSM 10411 / MH2)</name>
    <dbReference type="NCBI Taxonomy" id="760142"/>
    <lineage>
        <taxon>Bacteria</taxon>
        <taxon>Pseudomonadati</taxon>
        <taxon>Campylobacterota</taxon>
        <taxon>Desulfurellia</taxon>
        <taxon>Desulfurellales</taxon>
        <taxon>Hippeaceae</taxon>
        <taxon>Hippea</taxon>
    </lineage>
</organism>
<keyword evidence="11" id="KW-0449">Lipoprotein</keyword>
<dbReference type="NCBIfam" id="TIGR00546">
    <property type="entry name" value="lnt"/>
    <property type="match status" value="1"/>
</dbReference>
<dbReference type="OrthoDB" id="9804277at2"/>
<dbReference type="InterPro" id="IPR004563">
    <property type="entry name" value="Apolipo_AcylTrfase"/>
</dbReference>
<feature type="transmembrane region" description="Helical" evidence="9">
    <location>
        <begin position="175"/>
        <end position="191"/>
    </location>
</feature>
<reference evidence="12" key="2">
    <citation type="submission" date="2011-03" db="EMBL/GenBank/DDBJ databases">
        <title>The complete genome of Hippea maritima DSM 10411.</title>
        <authorList>
            <consortium name="US DOE Joint Genome Institute (JGI-PGF)"/>
            <person name="Lucas S."/>
            <person name="Copeland A."/>
            <person name="Lapidus A."/>
            <person name="Bruce D."/>
            <person name="Goodwin L."/>
            <person name="Pitluck S."/>
            <person name="Peters L."/>
            <person name="Kyrpides N."/>
            <person name="Mavromatis K."/>
            <person name="Pagani I."/>
            <person name="Ivanova N."/>
            <person name="Mikhailova N."/>
            <person name="Lu M."/>
            <person name="Detter J.C."/>
            <person name="Tapia R."/>
            <person name="Han C."/>
            <person name="Land M."/>
            <person name="Hauser L."/>
            <person name="Markowitz V."/>
            <person name="Cheng J.-F."/>
            <person name="Hugenholtz P."/>
            <person name="Woyke T."/>
            <person name="Wu D."/>
            <person name="Spring S."/>
            <person name="Schroeder M."/>
            <person name="Brambilla E."/>
            <person name="Klenk H.-P."/>
            <person name="Eisen J.A."/>
        </authorList>
    </citation>
    <scope>NUCLEOTIDE SEQUENCE [LARGE SCALE GENOMIC DNA]</scope>
    <source>
        <strain evidence="12">ATCC 700847 / DSM 10411 / MH2</strain>
    </source>
</reference>
<comment type="function">
    <text evidence="9">Catalyzes the phospholipid dependent N-acylation of the N-terminal cysteine of apolipoprotein, the last step in lipoprotein maturation.</text>
</comment>
<name>F2LUZ8_HIPMA</name>
<evidence type="ECO:0000256" key="2">
    <source>
        <dbReference type="ARBA" id="ARBA00010065"/>
    </source>
</evidence>
<dbReference type="FunCoup" id="F2LUZ8">
    <property type="interactions" value="234"/>
</dbReference>
<dbReference type="Pfam" id="PF20154">
    <property type="entry name" value="LNT_N"/>
    <property type="match status" value="1"/>
</dbReference>
<comment type="catalytic activity">
    <reaction evidence="9">
        <text>N-terminal S-1,2-diacyl-sn-glyceryl-L-cysteinyl-[lipoprotein] + a glycerophospholipid = N-acyl-S-1,2-diacyl-sn-glyceryl-L-cysteinyl-[lipoprotein] + a 2-acyl-sn-glycero-3-phospholipid + H(+)</text>
        <dbReference type="Rhea" id="RHEA:48228"/>
        <dbReference type="Rhea" id="RHEA-COMP:14681"/>
        <dbReference type="Rhea" id="RHEA-COMP:14684"/>
        <dbReference type="ChEBI" id="CHEBI:15378"/>
        <dbReference type="ChEBI" id="CHEBI:136912"/>
        <dbReference type="ChEBI" id="CHEBI:140656"/>
        <dbReference type="ChEBI" id="CHEBI:140657"/>
        <dbReference type="ChEBI" id="CHEBI:140660"/>
        <dbReference type="EC" id="2.3.1.269"/>
    </reaction>
</comment>
<evidence type="ECO:0000259" key="10">
    <source>
        <dbReference type="PROSITE" id="PS50263"/>
    </source>
</evidence>
<dbReference type="Pfam" id="PF00795">
    <property type="entry name" value="CN_hydrolase"/>
    <property type="match status" value="1"/>
</dbReference>
<comment type="pathway">
    <text evidence="9">Protein modification; lipoprotein biosynthesis (N-acyl transfer).</text>
</comment>
<evidence type="ECO:0000256" key="7">
    <source>
        <dbReference type="ARBA" id="ARBA00023136"/>
    </source>
</evidence>
<reference evidence="11 12" key="1">
    <citation type="journal article" date="2011" name="Stand. Genomic Sci.">
        <title>Complete genome sequence of the thermophilic sulfur-reducer Hippea maritima type strain (MH(2)).</title>
        <authorList>
            <person name="Huntemann M."/>
            <person name="Lu M."/>
            <person name="Nolan M."/>
            <person name="Lapidus A."/>
            <person name="Lucas S."/>
            <person name="Hammon N."/>
            <person name="Deshpande S."/>
            <person name="Cheng J.F."/>
            <person name="Tapia R."/>
            <person name="Han C."/>
            <person name="Goodwin L."/>
            <person name="Pitluck S."/>
            <person name="Liolios K."/>
            <person name="Pagani I."/>
            <person name="Ivanova N."/>
            <person name="Ovchinikova G."/>
            <person name="Pati A."/>
            <person name="Chen A."/>
            <person name="Palaniappan K."/>
            <person name="Land M."/>
            <person name="Hauser L."/>
            <person name="Jeffries C.D."/>
            <person name="Detter J.C."/>
            <person name="Brambilla E.M."/>
            <person name="Rohde M."/>
            <person name="Spring S."/>
            <person name="Goker M."/>
            <person name="Woyke T."/>
            <person name="Bristow J."/>
            <person name="Eisen J.A."/>
            <person name="Markowitz V."/>
            <person name="Hugenholtz P."/>
            <person name="Kyrpides N.C."/>
            <person name="Klenk H.P."/>
            <person name="Mavromatis K."/>
        </authorList>
    </citation>
    <scope>NUCLEOTIDE SEQUENCE [LARGE SCALE GENOMIC DNA]</scope>
    <source>
        <strain evidence="12">ATCC 700847 / DSM 10411 / MH2</strain>
    </source>
</reference>
<evidence type="ECO:0000256" key="5">
    <source>
        <dbReference type="ARBA" id="ARBA00022692"/>
    </source>
</evidence>
<evidence type="ECO:0000256" key="6">
    <source>
        <dbReference type="ARBA" id="ARBA00022989"/>
    </source>
</evidence>
<evidence type="ECO:0000256" key="3">
    <source>
        <dbReference type="ARBA" id="ARBA00022475"/>
    </source>
</evidence>
<dbReference type="HOGENOM" id="CLU_019563_1_2_7"/>
<keyword evidence="7 9" id="KW-0472">Membrane</keyword>
<evidence type="ECO:0000313" key="11">
    <source>
        <dbReference type="EMBL" id="AEA33582.1"/>
    </source>
</evidence>
<gene>
    <name evidence="9" type="primary">lnt</name>
    <name evidence="11" type="ordered locus">Hipma_0612</name>
</gene>
<keyword evidence="5 9" id="KW-0812">Transmembrane</keyword>
<dbReference type="InterPro" id="IPR036526">
    <property type="entry name" value="C-N_Hydrolase_sf"/>
</dbReference>
<dbReference type="PANTHER" id="PTHR38686:SF1">
    <property type="entry name" value="APOLIPOPROTEIN N-ACYLTRANSFERASE"/>
    <property type="match status" value="1"/>
</dbReference>
<evidence type="ECO:0000256" key="8">
    <source>
        <dbReference type="ARBA" id="ARBA00023315"/>
    </source>
</evidence>
<feature type="transmembrane region" description="Helical" evidence="9">
    <location>
        <begin position="68"/>
        <end position="93"/>
    </location>
</feature>
<dbReference type="HAMAP" id="MF_01148">
    <property type="entry name" value="Lnt"/>
    <property type="match status" value="1"/>
</dbReference>
<dbReference type="InterPro" id="IPR003010">
    <property type="entry name" value="C-N_Hydrolase"/>
</dbReference>
<evidence type="ECO:0000256" key="1">
    <source>
        <dbReference type="ARBA" id="ARBA00004651"/>
    </source>
</evidence>
<dbReference type="UniPathway" id="UPA00666"/>
<dbReference type="KEGG" id="hmr:Hipma_0612"/>
<keyword evidence="4 9" id="KW-0808">Transferase</keyword>
<protein>
    <recommendedName>
        <fullName evidence="9">Apolipoprotein N-acyltransferase</fullName>
        <shortName evidence="9">ALP N-acyltransferase</shortName>
        <ecNumber evidence="9">2.3.1.269</ecNumber>
    </recommendedName>
</protein>
<dbReference type="CDD" id="cd07571">
    <property type="entry name" value="ALP_N-acyl_transferase"/>
    <property type="match status" value="1"/>
</dbReference>
<dbReference type="SUPFAM" id="SSF56317">
    <property type="entry name" value="Carbon-nitrogen hydrolase"/>
    <property type="match status" value="1"/>
</dbReference>
<evidence type="ECO:0000256" key="4">
    <source>
        <dbReference type="ARBA" id="ARBA00022679"/>
    </source>
</evidence>
<dbReference type="STRING" id="760142.Hipma_0612"/>
<dbReference type="Proteomes" id="UP000008139">
    <property type="component" value="Chromosome"/>
</dbReference>
<evidence type="ECO:0000313" key="12">
    <source>
        <dbReference type="Proteomes" id="UP000008139"/>
    </source>
</evidence>
<dbReference type="InterPro" id="IPR045378">
    <property type="entry name" value="LNT_N"/>
</dbReference>
<dbReference type="GO" id="GO:0016410">
    <property type="term" value="F:N-acyltransferase activity"/>
    <property type="evidence" value="ECO:0007669"/>
    <property type="project" value="UniProtKB-UniRule"/>
</dbReference>
<dbReference type="GO" id="GO:0005886">
    <property type="term" value="C:plasma membrane"/>
    <property type="evidence" value="ECO:0007669"/>
    <property type="project" value="UniProtKB-SubCell"/>
</dbReference>
<feature type="transmembrane region" description="Helical" evidence="9">
    <location>
        <begin position="441"/>
        <end position="459"/>
    </location>
</feature>
<dbReference type="RefSeq" id="WP_013681623.1">
    <property type="nucleotide sequence ID" value="NC_015318.1"/>
</dbReference>
<keyword evidence="12" id="KW-1185">Reference proteome</keyword>
<comment type="similarity">
    <text evidence="2 9">Belongs to the CN hydrolase family. Apolipoprotein N-acyltransferase subfamily.</text>
</comment>
<feature type="transmembrane region" description="Helical" evidence="9">
    <location>
        <begin position="146"/>
        <end position="168"/>
    </location>
</feature>
<dbReference type="eggNOG" id="COG0815">
    <property type="taxonomic scope" value="Bacteria"/>
</dbReference>
<dbReference type="PROSITE" id="PS50263">
    <property type="entry name" value="CN_HYDROLASE"/>
    <property type="match status" value="1"/>
</dbReference>
<keyword evidence="9" id="KW-0997">Cell inner membrane</keyword>
<feature type="transmembrane region" description="Helical" evidence="9">
    <location>
        <begin position="12"/>
        <end position="38"/>
    </location>
</feature>
<proteinExistence type="inferred from homology"/>
<dbReference type="EC" id="2.3.1.269" evidence="9"/>
<keyword evidence="6 9" id="KW-1133">Transmembrane helix</keyword>
<sequence length="471" mass="54538">MLDKLYNKTIYLASLPLIAAFFFSWLSFIAFIPFLYFLEKRPIKSTIFTFLPFLAFIYSGIYKSTHVYYGLNAIFALLLVIGLSIYHLFYLASSAYVFKKIKSNLLIFPILFVAFEVLKNKALYGLPLGNLNIFTYNLPFFIKDASIFGSMFVDLKILYLNLALLYLLKKEFKKSAVLAGAIFLSILIPTTKPISFKHISISLVQGNIPQDEKWENNLLSRNLNIYLSLSKGLKSDVVFWPESAYPYLFSKIYSKKIENLIHSNSFSLIFGAVIKDKEKYYNSVVLYSKNQLNYYNKQKLVPFAEFMPFSAILKMENYNLTEGKKNVIFKTKGVNIGPMVCYEENYPSISRLYKTSGIDILTVFTNDAWFDKTPTFYLFPRSDIYRAVENKTMLIRIANTGLSFIVAPDGKILNQLPTDKIGVLTTQLNIPLYTKTVYDRFGWLFDYLIVLFATFLPFYRRYKSQKQTQPH</sequence>
<feature type="transmembrane region" description="Helical" evidence="9">
    <location>
        <begin position="45"/>
        <end position="62"/>
    </location>
</feature>
<comment type="subcellular location">
    <subcellularLocation>
        <location evidence="9">Cell inner membrane</location>
        <topology evidence="9">Multi-pass membrane protein</topology>
    </subcellularLocation>
    <subcellularLocation>
        <location evidence="1">Cell membrane</location>
        <topology evidence="1">Multi-pass membrane protein</topology>
    </subcellularLocation>
</comment>
<dbReference type="EMBL" id="CP002606">
    <property type="protein sequence ID" value="AEA33582.1"/>
    <property type="molecule type" value="Genomic_DNA"/>
</dbReference>
<evidence type="ECO:0000256" key="9">
    <source>
        <dbReference type="HAMAP-Rule" id="MF_01148"/>
    </source>
</evidence>
<feature type="domain" description="CN hydrolase" evidence="10">
    <location>
        <begin position="204"/>
        <end position="430"/>
    </location>
</feature>
<accession>F2LUZ8</accession>
<keyword evidence="8 9" id="KW-0012">Acyltransferase</keyword>
<dbReference type="InParanoid" id="F2LUZ8"/>
<keyword evidence="3 9" id="KW-1003">Cell membrane</keyword>